<dbReference type="PANTHER" id="PTHR24260:SF132">
    <property type="entry name" value="PEPTIDASE S1 DOMAIN-CONTAINING PROTEIN"/>
    <property type="match status" value="1"/>
</dbReference>
<dbReference type="Gene3D" id="2.40.10.10">
    <property type="entry name" value="Trypsin-like serine proteases"/>
    <property type="match status" value="1"/>
</dbReference>
<feature type="signal peptide" evidence="1">
    <location>
        <begin position="1"/>
        <end position="23"/>
    </location>
</feature>
<comment type="caution">
    <text evidence="3">The sequence shown here is derived from an EMBL/GenBank/DDBJ whole genome shotgun (WGS) entry which is preliminary data.</text>
</comment>
<sequence length="415" mass="45584">NCQTWLHFSLPIVVAALVLSAAAVPLQDQDKYASPCPSLFDYDSLNETGRWTGTLTLESDAELHGIWIRMIFNSRPTEVTAPEGYTVILDESRHNEVVVKNRDVLLKAEYPAKVKITVKYDGDKFPSLIEYRLNAETVCSSKPSVNDKRPVFNGDKNAFDLLQTALATNEESVMPADQCGGTHQSDAYPWQAAVYLKREGEGNEQYICGGTLISPSHILLPAHCVAYKDSYFKVPERKVLVTLPGVQGKLKVKNIRVHRGYSPSFLENDLAVLKINPVQINDDVTPICLDTDNCGEDSRKLLLVGKAIETDGTSNDTQVVEANVEVADCEAGYPELGRLRKHNNFCVTYVPEENSKCVGYSGSTLISVKNNVPILKGLVIVGPILQQKADCSGSTTTLILDPVSLSVELPVELLM</sequence>
<dbReference type="GO" id="GO:0006508">
    <property type="term" value="P:proteolysis"/>
    <property type="evidence" value="ECO:0007669"/>
    <property type="project" value="InterPro"/>
</dbReference>
<name>A0AAV8W5X6_9CUCU</name>
<dbReference type="InterPro" id="IPR051333">
    <property type="entry name" value="CLIP_Serine_Protease"/>
</dbReference>
<evidence type="ECO:0000259" key="2">
    <source>
        <dbReference type="PROSITE" id="PS50240"/>
    </source>
</evidence>
<organism evidence="3 4">
    <name type="scientific">Exocentrus adspersus</name>
    <dbReference type="NCBI Taxonomy" id="1586481"/>
    <lineage>
        <taxon>Eukaryota</taxon>
        <taxon>Metazoa</taxon>
        <taxon>Ecdysozoa</taxon>
        <taxon>Arthropoda</taxon>
        <taxon>Hexapoda</taxon>
        <taxon>Insecta</taxon>
        <taxon>Pterygota</taxon>
        <taxon>Neoptera</taxon>
        <taxon>Endopterygota</taxon>
        <taxon>Coleoptera</taxon>
        <taxon>Polyphaga</taxon>
        <taxon>Cucujiformia</taxon>
        <taxon>Chrysomeloidea</taxon>
        <taxon>Cerambycidae</taxon>
        <taxon>Lamiinae</taxon>
        <taxon>Acanthocinini</taxon>
        <taxon>Exocentrus</taxon>
    </lineage>
</organism>
<keyword evidence="1" id="KW-0732">Signal</keyword>
<evidence type="ECO:0000256" key="1">
    <source>
        <dbReference type="SAM" id="SignalP"/>
    </source>
</evidence>
<dbReference type="GO" id="GO:0004252">
    <property type="term" value="F:serine-type endopeptidase activity"/>
    <property type="evidence" value="ECO:0007669"/>
    <property type="project" value="InterPro"/>
</dbReference>
<dbReference type="Proteomes" id="UP001159042">
    <property type="component" value="Unassembled WGS sequence"/>
</dbReference>
<evidence type="ECO:0000313" key="4">
    <source>
        <dbReference type="Proteomes" id="UP001159042"/>
    </source>
</evidence>
<proteinExistence type="predicted"/>
<dbReference type="InterPro" id="IPR009003">
    <property type="entry name" value="Peptidase_S1_PA"/>
</dbReference>
<reference evidence="3 4" key="1">
    <citation type="journal article" date="2023" name="Insect Mol. Biol.">
        <title>Genome sequencing provides insights into the evolution of gene families encoding plant cell wall-degrading enzymes in longhorned beetles.</title>
        <authorList>
            <person name="Shin N.R."/>
            <person name="Okamura Y."/>
            <person name="Kirsch R."/>
            <person name="Pauchet Y."/>
        </authorList>
    </citation>
    <scope>NUCLEOTIDE SEQUENCE [LARGE SCALE GENOMIC DNA]</scope>
    <source>
        <strain evidence="3">EAD_L_NR</strain>
    </source>
</reference>
<dbReference type="AlphaFoldDB" id="A0AAV8W5X6"/>
<dbReference type="Pfam" id="PF00089">
    <property type="entry name" value="Trypsin"/>
    <property type="match status" value="1"/>
</dbReference>
<gene>
    <name evidence="3" type="ORF">NQ315_010659</name>
</gene>
<feature type="chain" id="PRO_5043384301" description="Peptidase S1 domain-containing protein" evidence="1">
    <location>
        <begin position="24"/>
        <end position="415"/>
    </location>
</feature>
<dbReference type="EMBL" id="JANEYG010000009">
    <property type="protein sequence ID" value="KAJ8921749.1"/>
    <property type="molecule type" value="Genomic_DNA"/>
</dbReference>
<dbReference type="PROSITE" id="PS50240">
    <property type="entry name" value="TRYPSIN_DOM"/>
    <property type="match status" value="1"/>
</dbReference>
<dbReference type="PRINTS" id="PR00722">
    <property type="entry name" value="CHYMOTRYPSIN"/>
</dbReference>
<keyword evidence="4" id="KW-1185">Reference proteome</keyword>
<accession>A0AAV8W5X6</accession>
<dbReference type="InterPro" id="IPR043504">
    <property type="entry name" value="Peptidase_S1_PA_chymotrypsin"/>
</dbReference>
<dbReference type="SMART" id="SM00020">
    <property type="entry name" value="Tryp_SPc"/>
    <property type="match status" value="1"/>
</dbReference>
<dbReference type="InterPro" id="IPR001314">
    <property type="entry name" value="Peptidase_S1A"/>
</dbReference>
<feature type="non-terminal residue" evidence="3">
    <location>
        <position position="1"/>
    </location>
</feature>
<protein>
    <recommendedName>
        <fullName evidence="2">Peptidase S1 domain-containing protein</fullName>
    </recommendedName>
</protein>
<dbReference type="InterPro" id="IPR031986">
    <property type="entry name" value="GD_N"/>
</dbReference>
<dbReference type="InterPro" id="IPR001254">
    <property type="entry name" value="Trypsin_dom"/>
</dbReference>
<dbReference type="Pfam" id="PF16030">
    <property type="entry name" value="GD_N"/>
    <property type="match status" value="1"/>
</dbReference>
<dbReference type="SUPFAM" id="SSF50494">
    <property type="entry name" value="Trypsin-like serine proteases"/>
    <property type="match status" value="1"/>
</dbReference>
<dbReference type="PANTHER" id="PTHR24260">
    <property type="match status" value="1"/>
</dbReference>
<evidence type="ECO:0000313" key="3">
    <source>
        <dbReference type="EMBL" id="KAJ8921749.1"/>
    </source>
</evidence>
<feature type="domain" description="Peptidase S1" evidence="2">
    <location>
        <begin position="178"/>
        <end position="415"/>
    </location>
</feature>